<reference evidence="1" key="1">
    <citation type="submission" date="2019-12" db="EMBL/GenBank/DDBJ databases">
        <authorList>
            <person name="Scholes J."/>
        </authorList>
    </citation>
    <scope>NUCLEOTIDE SEQUENCE</scope>
</reference>
<dbReference type="OrthoDB" id="10291318at2759"/>
<dbReference type="AlphaFoldDB" id="A0A9N7MIJ2"/>
<dbReference type="EMBL" id="CACSLK010000214">
    <property type="protein sequence ID" value="CAA0805803.1"/>
    <property type="molecule type" value="Genomic_DNA"/>
</dbReference>
<organism evidence="1 2">
    <name type="scientific">Striga hermonthica</name>
    <name type="common">Purple witchweed</name>
    <name type="synonym">Buchnera hermonthica</name>
    <dbReference type="NCBI Taxonomy" id="68872"/>
    <lineage>
        <taxon>Eukaryota</taxon>
        <taxon>Viridiplantae</taxon>
        <taxon>Streptophyta</taxon>
        <taxon>Embryophyta</taxon>
        <taxon>Tracheophyta</taxon>
        <taxon>Spermatophyta</taxon>
        <taxon>Magnoliopsida</taxon>
        <taxon>eudicotyledons</taxon>
        <taxon>Gunneridae</taxon>
        <taxon>Pentapetalae</taxon>
        <taxon>asterids</taxon>
        <taxon>lamiids</taxon>
        <taxon>Lamiales</taxon>
        <taxon>Orobanchaceae</taxon>
        <taxon>Buchnereae</taxon>
        <taxon>Striga</taxon>
    </lineage>
</organism>
<protein>
    <submittedName>
        <fullName evidence="1">Uncharacterized protein</fullName>
    </submittedName>
</protein>
<name>A0A9N7MIJ2_STRHE</name>
<evidence type="ECO:0000313" key="2">
    <source>
        <dbReference type="Proteomes" id="UP001153555"/>
    </source>
</evidence>
<proteinExistence type="predicted"/>
<gene>
    <name evidence="1" type="ORF">SHERM_00718</name>
</gene>
<sequence length="435" mass="49623">MEPVLESSSAERRRTSPASEQLLYVPCFRGSEISFLAFDIYVVPTPVDGDCSDGVMSPALIIEDKRYNFCTVCVSASKLYMFESSHNLGDNPDPSGINGTAVATVNLSNYVSERNVRLEDKMISYINPMHHPKRFPIATETPKGDILVCSNHIRINSGEDDGKARPPADFELYNQATGNWKQLPCLYDSWDKDRKRSCSYSISISCVTFRSESAFVVVSDIGMFELDLASSEGGWQDFSLARKIPRPYGPFIIMKDGVCLSSHCGFDVETPKELSLICPFLRRAFDPDLGFLRHSGVGIIKSQNAHHMYYCIVETVINEHTWCPHMAVYIFSCDLAKYREDKQQLIAKHWEDRRILKVKYKKAKKKLKAKKEYREDDEGKQREAREALKKKHQWDRNRLKYETLPRLNATLVMTVKYVLDTQSCSLLAPLSLCYV</sequence>
<dbReference type="Proteomes" id="UP001153555">
    <property type="component" value="Unassembled WGS sequence"/>
</dbReference>
<evidence type="ECO:0000313" key="1">
    <source>
        <dbReference type="EMBL" id="CAA0805803.1"/>
    </source>
</evidence>
<accession>A0A9N7MIJ2</accession>
<comment type="caution">
    <text evidence="1">The sequence shown here is derived from an EMBL/GenBank/DDBJ whole genome shotgun (WGS) entry which is preliminary data.</text>
</comment>
<keyword evidence="2" id="KW-1185">Reference proteome</keyword>